<gene>
    <name evidence="1" type="ORF">LVJ94_25675</name>
</gene>
<dbReference type="RefSeq" id="WP_394840279.1">
    <property type="nucleotide sequence ID" value="NZ_CP089929.1"/>
</dbReference>
<name>A0ABZ2LLX8_9BACT</name>
<evidence type="ECO:0000313" key="1">
    <source>
        <dbReference type="EMBL" id="WXB10604.1"/>
    </source>
</evidence>
<reference evidence="1" key="1">
    <citation type="submission" date="2021-12" db="EMBL/GenBank/DDBJ databases">
        <title>Discovery of the Pendulisporaceae a myxobacterial family with distinct sporulation behavior and unique specialized metabolism.</title>
        <authorList>
            <person name="Garcia R."/>
            <person name="Popoff A."/>
            <person name="Bader C.D."/>
            <person name="Loehr J."/>
            <person name="Walesch S."/>
            <person name="Walt C."/>
            <person name="Boldt J."/>
            <person name="Bunk B."/>
            <person name="Haeckl F.J.F.P.J."/>
            <person name="Gunesch A.P."/>
            <person name="Birkelbach J."/>
            <person name="Nuebel U."/>
            <person name="Pietschmann T."/>
            <person name="Bach T."/>
            <person name="Mueller R."/>
        </authorList>
    </citation>
    <scope>NUCLEOTIDE SEQUENCE</scope>
    <source>
        <strain evidence="1">MSr11367</strain>
    </source>
</reference>
<organism evidence="1 2">
    <name type="scientific">Pendulispora rubella</name>
    <dbReference type="NCBI Taxonomy" id="2741070"/>
    <lineage>
        <taxon>Bacteria</taxon>
        <taxon>Pseudomonadati</taxon>
        <taxon>Myxococcota</taxon>
        <taxon>Myxococcia</taxon>
        <taxon>Myxococcales</taxon>
        <taxon>Sorangiineae</taxon>
        <taxon>Pendulisporaceae</taxon>
        <taxon>Pendulispora</taxon>
    </lineage>
</organism>
<dbReference type="Proteomes" id="UP001374803">
    <property type="component" value="Chromosome"/>
</dbReference>
<protein>
    <submittedName>
        <fullName evidence="1">Uncharacterized protein</fullName>
    </submittedName>
</protein>
<accession>A0ABZ2LLX8</accession>
<sequence length="549" mass="58879">MVLVGAAIAAPFVGCSGADGEHEHTETVTGVGNQLGLRVTYDANAHRVDARTNRPLEEGEQVYVRARRGSLSVQSERDLSCSELAESGSLAGPGINIPTGVRFEGPAVDASLLELRKRFGSDAWQRGEIGADDVALGTDAVVEACVVKDGQVQAKVQTSLAYAADIAQSESRVGRSVVLAAAEEPIQSVEKYAEFCVQEMGEIPFFKKIANGKYETFDCRDFMGSNGTGSPVKIAGVEGALIPLTVDDAPKDKCDTTKPGGGGFDNYNCVNKCDKAQYLSEGCEPGPTVTTAKNDKGTHWVLLCRAGEDPSRVGMTKSKKFNDMAMIGHNPKTGKTCFFQNQIARKTDGAHIAHPGDLTKAKNTWEPSPEGYCMTSCHSADAFVHSPWIDGALRKDGRSIVPKMGEHPDFPISWLDAPYYVLNMDAQGWEIGQQLVSEEASACTTCHRIAGPQGGRGMMTQFTPWGTAVGLGEAGNSFFAKMTDSYKASFEKTHTMPTRVDGLNFESWKTSKWKKAADHIIACGNNPNAAGCVFADVPRGPQNPPRPTL</sequence>
<keyword evidence="2" id="KW-1185">Reference proteome</keyword>
<dbReference type="EMBL" id="CP089983">
    <property type="protein sequence ID" value="WXB10604.1"/>
    <property type="molecule type" value="Genomic_DNA"/>
</dbReference>
<proteinExistence type="predicted"/>
<evidence type="ECO:0000313" key="2">
    <source>
        <dbReference type="Proteomes" id="UP001374803"/>
    </source>
</evidence>